<proteinExistence type="inferred from homology"/>
<comment type="caution">
    <text evidence="10">The sequence shown here is derived from an EMBL/GenBank/DDBJ whole genome shotgun (WGS) entry which is preliminary data.</text>
</comment>
<evidence type="ECO:0000313" key="11">
    <source>
        <dbReference type="Proteomes" id="UP000477311"/>
    </source>
</evidence>
<dbReference type="EC" id="2.1.1.137" evidence="4"/>
<comment type="catalytic activity">
    <reaction evidence="7">
        <text>arsenic triglutathione + 2 [thioredoxin]-dithiol + 2 S-adenosyl-L-methionine + H2O = dimethylarsinous acid + 2 [thioredoxin]-disulfide + 3 glutathione + 2 S-adenosyl-L-homocysteine + 2 H(+)</text>
        <dbReference type="Rhea" id="RHEA:69464"/>
        <dbReference type="Rhea" id="RHEA-COMP:10698"/>
        <dbReference type="Rhea" id="RHEA-COMP:10700"/>
        <dbReference type="ChEBI" id="CHEBI:15377"/>
        <dbReference type="ChEBI" id="CHEBI:15378"/>
        <dbReference type="ChEBI" id="CHEBI:23808"/>
        <dbReference type="ChEBI" id="CHEBI:29950"/>
        <dbReference type="ChEBI" id="CHEBI:50058"/>
        <dbReference type="ChEBI" id="CHEBI:57856"/>
        <dbReference type="ChEBI" id="CHEBI:57925"/>
        <dbReference type="ChEBI" id="CHEBI:59789"/>
        <dbReference type="ChEBI" id="CHEBI:183640"/>
        <dbReference type="EC" id="2.1.1.137"/>
    </reaction>
</comment>
<keyword evidence="11" id="KW-1185">Reference proteome</keyword>
<evidence type="ECO:0000256" key="7">
    <source>
        <dbReference type="ARBA" id="ARBA00047943"/>
    </source>
</evidence>
<comment type="catalytic activity">
    <reaction evidence="6">
        <text>arsenic triglutathione + [thioredoxin]-dithiol + S-adenosyl-L-methionine + 2 H2O = methylarsonous acid + [thioredoxin]-disulfide + 3 glutathione + S-adenosyl-L-homocysteine + H(+)</text>
        <dbReference type="Rhea" id="RHEA:69460"/>
        <dbReference type="Rhea" id="RHEA-COMP:10698"/>
        <dbReference type="Rhea" id="RHEA-COMP:10700"/>
        <dbReference type="ChEBI" id="CHEBI:15377"/>
        <dbReference type="ChEBI" id="CHEBI:15378"/>
        <dbReference type="ChEBI" id="CHEBI:17826"/>
        <dbReference type="ChEBI" id="CHEBI:29950"/>
        <dbReference type="ChEBI" id="CHEBI:50058"/>
        <dbReference type="ChEBI" id="CHEBI:57856"/>
        <dbReference type="ChEBI" id="CHEBI:57925"/>
        <dbReference type="ChEBI" id="CHEBI:59789"/>
        <dbReference type="ChEBI" id="CHEBI:183640"/>
        <dbReference type="EC" id="2.1.1.137"/>
    </reaction>
</comment>
<dbReference type="InterPro" id="IPR029063">
    <property type="entry name" value="SAM-dependent_MTases_sf"/>
</dbReference>
<name>A0A6M1RRW1_9BACT</name>
<evidence type="ECO:0000256" key="3">
    <source>
        <dbReference type="ARBA" id="ARBA00034487"/>
    </source>
</evidence>
<dbReference type="NCBIfam" id="NF008823">
    <property type="entry name" value="PRK11873.1"/>
    <property type="match status" value="1"/>
</dbReference>
<gene>
    <name evidence="10" type="primary">arsM</name>
    <name evidence="10" type="ORF">G4L39_13240</name>
</gene>
<reference evidence="10 11" key="1">
    <citation type="submission" date="2020-02" db="EMBL/GenBank/DDBJ databases">
        <title>Draft genome sequence of Limisphaera ngatamarikiensis NGM72.4T, a thermophilic Verrucomicrobia grouped in subdivision 3.</title>
        <authorList>
            <person name="Carere C.R."/>
            <person name="Steen J."/>
            <person name="Hugenholtz P."/>
            <person name="Stott M.B."/>
        </authorList>
    </citation>
    <scope>NUCLEOTIDE SEQUENCE [LARGE SCALE GENOMIC DNA]</scope>
    <source>
        <strain evidence="10 11">NGM72.4</strain>
    </source>
</reference>
<organism evidence="10 11">
    <name type="scientific">Limisphaera ngatamarikiensis</name>
    <dbReference type="NCBI Taxonomy" id="1324935"/>
    <lineage>
        <taxon>Bacteria</taxon>
        <taxon>Pseudomonadati</taxon>
        <taxon>Verrucomicrobiota</taxon>
        <taxon>Verrucomicrobiia</taxon>
        <taxon>Limisphaerales</taxon>
        <taxon>Limisphaeraceae</taxon>
        <taxon>Limisphaera</taxon>
    </lineage>
</organism>
<feature type="domain" description="Methyltransferase" evidence="9">
    <location>
        <begin position="137"/>
        <end position="286"/>
    </location>
</feature>
<evidence type="ECO:0000256" key="2">
    <source>
        <dbReference type="ARBA" id="ARBA00022691"/>
    </source>
</evidence>
<dbReference type="Pfam" id="PF13847">
    <property type="entry name" value="Methyltransf_31"/>
    <property type="match status" value="1"/>
</dbReference>
<sequence length="341" mass="36977">MNRYHWPFDDPARAQGTPEEIRTAFRRVRDEIRRVFEAYAAGRRNERQRLNGLNPHSAGRTAPDTVREQVRQAYALTAATGSSCCGPASSCGCATDLDPDALARAVGYAAEDLAALPEGVNLGLSCGNPQALASLRPGEVVLDLGSGAGFDVFLAGRKVGPAGRAIGVDMTPEMIDRARKAIPAYRERTGWDNVEFRLGEIEHLPVPDATVDVVISNCVINLSPDKPQVWREIARVLKPGGRVAVSDLALLQPLPTSVTSMLEAWAGCVAGAVLVDEVEDMVRAAGLTDVRLVPRTDYVSTLEQFEDPLYRRIAEHLPPGSRMSDYLVSLEITARKPAPRQ</sequence>
<dbReference type="EMBL" id="JAAKYA010000087">
    <property type="protein sequence ID" value="NGO40353.1"/>
    <property type="molecule type" value="Genomic_DNA"/>
</dbReference>
<evidence type="ECO:0000259" key="9">
    <source>
        <dbReference type="Pfam" id="PF13847"/>
    </source>
</evidence>
<dbReference type="Proteomes" id="UP000477311">
    <property type="component" value="Unassembled WGS sequence"/>
</dbReference>
<keyword evidence="2" id="KW-0949">S-adenosyl-L-methionine</keyword>
<evidence type="ECO:0000256" key="6">
    <source>
        <dbReference type="ARBA" id="ARBA00047941"/>
    </source>
</evidence>
<evidence type="ECO:0000313" key="10">
    <source>
        <dbReference type="EMBL" id="NGO40353.1"/>
    </source>
</evidence>
<evidence type="ECO:0000256" key="5">
    <source>
        <dbReference type="ARBA" id="ARBA00034545"/>
    </source>
</evidence>
<dbReference type="SUPFAM" id="SSF53335">
    <property type="entry name" value="S-adenosyl-L-methionine-dependent methyltransferases"/>
    <property type="match status" value="1"/>
</dbReference>
<evidence type="ECO:0000256" key="1">
    <source>
        <dbReference type="ARBA" id="ARBA00022679"/>
    </source>
</evidence>
<comment type="similarity">
    <text evidence="3">Belongs to the methyltransferase superfamily. Arsenite methyltransferase family.</text>
</comment>
<protein>
    <recommendedName>
        <fullName evidence="5">Arsenite methyltransferase</fullName>
        <ecNumber evidence="4">2.1.1.137</ecNumber>
    </recommendedName>
</protein>
<keyword evidence="1 10" id="KW-0808">Transferase</keyword>
<dbReference type="PANTHER" id="PTHR43675:SF8">
    <property type="entry name" value="ARSENITE METHYLTRANSFERASE"/>
    <property type="match status" value="1"/>
</dbReference>
<dbReference type="AlphaFoldDB" id="A0A6M1RRW1"/>
<dbReference type="InterPro" id="IPR025714">
    <property type="entry name" value="Methyltranfer_dom"/>
</dbReference>
<dbReference type="InterPro" id="IPR026669">
    <property type="entry name" value="Arsenite_MeTrfase-like"/>
</dbReference>
<evidence type="ECO:0000256" key="8">
    <source>
        <dbReference type="ARBA" id="ARBA00048428"/>
    </source>
</evidence>
<keyword evidence="10" id="KW-0489">Methyltransferase</keyword>
<accession>A0A6M1RRW1</accession>
<comment type="catalytic activity">
    <reaction evidence="8">
        <text>arsenic triglutathione + 3 [thioredoxin]-dithiol + 3 S-adenosyl-L-methionine = trimethylarsine + 3 [thioredoxin]-disulfide + 3 glutathione + 3 S-adenosyl-L-homocysteine + 3 H(+)</text>
        <dbReference type="Rhea" id="RHEA:69432"/>
        <dbReference type="Rhea" id="RHEA-COMP:10698"/>
        <dbReference type="Rhea" id="RHEA-COMP:10700"/>
        <dbReference type="ChEBI" id="CHEBI:15378"/>
        <dbReference type="ChEBI" id="CHEBI:27130"/>
        <dbReference type="ChEBI" id="CHEBI:29950"/>
        <dbReference type="ChEBI" id="CHEBI:50058"/>
        <dbReference type="ChEBI" id="CHEBI:57856"/>
        <dbReference type="ChEBI" id="CHEBI:57925"/>
        <dbReference type="ChEBI" id="CHEBI:59789"/>
        <dbReference type="ChEBI" id="CHEBI:183640"/>
        <dbReference type="EC" id="2.1.1.137"/>
    </reaction>
</comment>
<dbReference type="GO" id="GO:0032259">
    <property type="term" value="P:methylation"/>
    <property type="evidence" value="ECO:0007669"/>
    <property type="project" value="UniProtKB-KW"/>
</dbReference>
<dbReference type="Gene3D" id="3.40.50.150">
    <property type="entry name" value="Vaccinia Virus protein VP39"/>
    <property type="match status" value="1"/>
</dbReference>
<dbReference type="PANTHER" id="PTHR43675">
    <property type="entry name" value="ARSENITE METHYLTRANSFERASE"/>
    <property type="match status" value="1"/>
</dbReference>
<evidence type="ECO:0000256" key="4">
    <source>
        <dbReference type="ARBA" id="ARBA00034521"/>
    </source>
</evidence>
<dbReference type="CDD" id="cd02440">
    <property type="entry name" value="AdoMet_MTases"/>
    <property type="match status" value="1"/>
</dbReference>
<dbReference type="GO" id="GO:0030791">
    <property type="term" value="F:arsenite methyltransferase activity"/>
    <property type="evidence" value="ECO:0007669"/>
    <property type="project" value="UniProtKB-EC"/>
</dbReference>